<dbReference type="EMBL" id="JAHWGI010000980">
    <property type="protein sequence ID" value="KAK3919653.1"/>
    <property type="molecule type" value="Genomic_DNA"/>
</dbReference>
<organism evidence="2 3">
    <name type="scientific">Frankliniella fusca</name>
    <dbReference type="NCBI Taxonomy" id="407009"/>
    <lineage>
        <taxon>Eukaryota</taxon>
        <taxon>Metazoa</taxon>
        <taxon>Ecdysozoa</taxon>
        <taxon>Arthropoda</taxon>
        <taxon>Hexapoda</taxon>
        <taxon>Insecta</taxon>
        <taxon>Pterygota</taxon>
        <taxon>Neoptera</taxon>
        <taxon>Paraneoptera</taxon>
        <taxon>Thysanoptera</taxon>
        <taxon>Terebrantia</taxon>
        <taxon>Thripoidea</taxon>
        <taxon>Thripidae</taxon>
        <taxon>Frankliniella</taxon>
    </lineage>
</organism>
<accession>A0AAE1LHB5</accession>
<proteinExistence type="predicted"/>
<feature type="region of interest" description="Disordered" evidence="1">
    <location>
        <begin position="58"/>
        <end position="116"/>
    </location>
</feature>
<evidence type="ECO:0000256" key="1">
    <source>
        <dbReference type="SAM" id="MobiDB-lite"/>
    </source>
</evidence>
<reference evidence="2" key="1">
    <citation type="submission" date="2021-07" db="EMBL/GenBank/DDBJ databases">
        <authorList>
            <person name="Catto M.A."/>
            <person name="Jacobson A."/>
            <person name="Kennedy G."/>
            <person name="Labadie P."/>
            <person name="Hunt B.G."/>
            <person name="Srinivasan R."/>
        </authorList>
    </citation>
    <scope>NUCLEOTIDE SEQUENCE</scope>
    <source>
        <strain evidence="2">PL_HMW_Pooled</strain>
        <tissue evidence="2">Head</tissue>
    </source>
</reference>
<feature type="compositionally biased region" description="Low complexity" evidence="1">
    <location>
        <begin position="58"/>
        <end position="77"/>
    </location>
</feature>
<keyword evidence="2" id="KW-0687">Ribonucleoprotein</keyword>
<evidence type="ECO:0000313" key="3">
    <source>
        <dbReference type="Proteomes" id="UP001219518"/>
    </source>
</evidence>
<reference evidence="2" key="2">
    <citation type="journal article" date="2023" name="BMC Genomics">
        <title>Pest status, molecular evolution, and epigenetic factors derived from the genome assembly of Frankliniella fusca, a thysanopteran phytovirus vector.</title>
        <authorList>
            <person name="Catto M.A."/>
            <person name="Labadie P.E."/>
            <person name="Jacobson A.L."/>
            <person name="Kennedy G.G."/>
            <person name="Srinivasan R."/>
            <person name="Hunt B.G."/>
        </authorList>
    </citation>
    <scope>NUCLEOTIDE SEQUENCE</scope>
    <source>
        <strain evidence="2">PL_HMW_Pooled</strain>
    </source>
</reference>
<keyword evidence="3" id="KW-1185">Reference proteome</keyword>
<protein>
    <submittedName>
        <fullName evidence="2">30S ribosomal protein S17</fullName>
    </submittedName>
</protein>
<dbReference type="InterPro" id="IPR036617">
    <property type="entry name" value="BAF_sf"/>
</dbReference>
<dbReference type="GO" id="GO:0003677">
    <property type="term" value="F:DNA binding"/>
    <property type="evidence" value="ECO:0007669"/>
    <property type="project" value="InterPro"/>
</dbReference>
<sequence length="486" mass="52059">MSDLRRHPLEGGVGAAERPGRCWSVIVCPRQGRRQGRRQGQRHHPVHLRLGSTRVSGCACEEPQREPQQQEQPQARPQDGRCPSSATAPARVGRRPPLQRAFSLDRPPSPSGRGAWAAPLAPLMGLPLPTPAAPGAMEPPTTWMPSTRRLLLEPAPCRLRGPGPAVARLPYASAAAPAPTPAAALRPQGHHASIFHLPPAAFFHVTPGVGVGGGGGAEVHYELRPGSAPAAPSALALLSEHASRATTHQPGLQDARLEPAPAPTSPLRSQVLRVLRPEELEQRVPAGGANPTLPGAVTLPAAPLTVVPAGEADSGSAASAGGSSDEDEASLTLDVEMEPSSPKAAAPAAKAVSGKGLSVAEDRANRRQWLLRVVRENFNEQIGLLVERFVRRPRHDKSVRRVPGIGRKVNVNLQNFWKRNSGQERLMKTKDLLGVYSDSGMDWKGFQRWLTKDLQFMPSCAKLCALSLDIYQKYWSTDWDDAGTTG</sequence>
<keyword evidence="2" id="KW-0689">Ribosomal protein</keyword>
<gene>
    <name evidence="2" type="ORF">KUF71_008780</name>
</gene>
<comment type="caution">
    <text evidence="2">The sequence shown here is derived from an EMBL/GenBank/DDBJ whole genome shotgun (WGS) entry which is preliminary data.</text>
</comment>
<feature type="region of interest" description="Disordered" evidence="1">
    <location>
        <begin position="242"/>
        <end position="265"/>
    </location>
</feature>
<name>A0AAE1LHB5_9NEOP</name>
<feature type="compositionally biased region" description="Low complexity" evidence="1">
    <location>
        <begin position="309"/>
        <end position="323"/>
    </location>
</feature>
<dbReference type="AlphaFoldDB" id="A0AAE1LHB5"/>
<dbReference type="Gene3D" id="1.10.150.40">
    <property type="entry name" value="Barrier-to-autointegration factor, BAF"/>
    <property type="match status" value="1"/>
</dbReference>
<dbReference type="Proteomes" id="UP001219518">
    <property type="component" value="Unassembled WGS sequence"/>
</dbReference>
<dbReference type="GO" id="GO:0005840">
    <property type="term" value="C:ribosome"/>
    <property type="evidence" value="ECO:0007669"/>
    <property type="project" value="UniProtKB-KW"/>
</dbReference>
<evidence type="ECO:0000313" key="2">
    <source>
        <dbReference type="EMBL" id="KAK3919653.1"/>
    </source>
</evidence>
<feature type="region of interest" description="Disordered" evidence="1">
    <location>
        <begin position="308"/>
        <end position="329"/>
    </location>
</feature>